<feature type="region of interest" description="Disordered" evidence="1">
    <location>
        <begin position="246"/>
        <end position="268"/>
    </location>
</feature>
<dbReference type="AlphaFoldDB" id="A0AAN9YRE5"/>
<comment type="caution">
    <text evidence="2">The sequence shown here is derived from an EMBL/GenBank/DDBJ whole genome shotgun (WGS) entry which is preliminary data.</text>
</comment>
<dbReference type="Proteomes" id="UP001320420">
    <property type="component" value="Unassembled WGS sequence"/>
</dbReference>
<evidence type="ECO:0000313" key="2">
    <source>
        <dbReference type="EMBL" id="KAK7756168.1"/>
    </source>
</evidence>
<protein>
    <submittedName>
        <fullName evidence="2">Uncharacterized protein</fullName>
    </submittedName>
</protein>
<sequence>MLQQQQQQQNLEVAELNQPHHHRRHPLTNRQLRKPYSQHIHRCPNKGLETLTQHSNYLHDLSHEKEATVPSSPAPLIASAGPAPISYLLGTSNKGDDGAVALPHAAAAAALWSALGHRALDDARLSAAFSGDHGRAAALDNASFPSLVNHLTYREFARTSVLIQYVDGIIATDAATATVNSTSDDSEGWGGTGGVVALTSVLVAPGCWDAGRPGGSSIERATDATGMNGVVMPVGRTAAAVSTAADNDHGYENNDGHENNDDTTNESNCFLGIADAGADIAGDSGSAEPRARGGGNAAGDAGGGGSSGSRVGGVGDTGALVAFIVGALLLVG</sequence>
<proteinExistence type="predicted"/>
<evidence type="ECO:0000256" key="1">
    <source>
        <dbReference type="SAM" id="MobiDB-lite"/>
    </source>
</evidence>
<evidence type="ECO:0000313" key="3">
    <source>
        <dbReference type="Proteomes" id="UP001320420"/>
    </source>
</evidence>
<feature type="compositionally biased region" description="Basic and acidic residues" evidence="1">
    <location>
        <begin position="246"/>
        <end position="260"/>
    </location>
</feature>
<feature type="region of interest" description="Disordered" evidence="1">
    <location>
        <begin position="1"/>
        <end position="32"/>
    </location>
</feature>
<organism evidence="2 3">
    <name type="scientific">Diatrype stigma</name>
    <dbReference type="NCBI Taxonomy" id="117547"/>
    <lineage>
        <taxon>Eukaryota</taxon>
        <taxon>Fungi</taxon>
        <taxon>Dikarya</taxon>
        <taxon>Ascomycota</taxon>
        <taxon>Pezizomycotina</taxon>
        <taxon>Sordariomycetes</taxon>
        <taxon>Xylariomycetidae</taxon>
        <taxon>Xylariales</taxon>
        <taxon>Diatrypaceae</taxon>
        <taxon>Diatrype</taxon>
    </lineage>
</organism>
<feature type="compositionally biased region" description="Basic residues" evidence="1">
    <location>
        <begin position="19"/>
        <end position="32"/>
    </location>
</feature>
<name>A0AAN9YRE5_9PEZI</name>
<keyword evidence="3" id="KW-1185">Reference proteome</keyword>
<feature type="compositionally biased region" description="Gly residues" evidence="1">
    <location>
        <begin position="292"/>
        <end position="309"/>
    </location>
</feature>
<gene>
    <name evidence="2" type="ORF">SLS62_001760</name>
</gene>
<accession>A0AAN9YRE5</accession>
<reference evidence="2 3" key="1">
    <citation type="submission" date="2024-02" db="EMBL/GenBank/DDBJ databases">
        <title>De novo assembly and annotation of 12 fungi associated with fruit tree decline syndrome in Ontario, Canada.</title>
        <authorList>
            <person name="Sulman M."/>
            <person name="Ellouze W."/>
            <person name="Ilyukhin E."/>
        </authorList>
    </citation>
    <scope>NUCLEOTIDE SEQUENCE [LARGE SCALE GENOMIC DNA]</scope>
    <source>
        <strain evidence="2 3">M11/M66-122</strain>
    </source>
</reference>
<feature type="region of interest" description="Disordered" evidence="1">
    <location>
        <begin position="281"/>
        <end position="309"/>
    </location>
</feature>
<dbReference type="EMBL" id="JAKJXP020000008">
    <property type="protein sequence ID" value="KAK7756168.1"/>
    <property type="molecule type" value="Genomic_DNA"/>
</dbReference>